<sequence length="119" mass="13129">MKKIGIIGSRRRNTFADKNLVIKAFQSIYEDGDEIVSGGCSEGGDAFAEYIAKSKQVPITIYYAKWSLLGKSAGHIRNSFIAQDSDILIACVSQDRTGGTEDTIKKFKKLKPKNKIILV</sequence>
<evidence type="ECO:0000313" key="1">
    <source>
        <dbReference type="EMBL" id="OGC76269.1"/>
    </source>
</evidence>
<name>A0A1F4X3W1_UNCKA</name>
<accession>A0A1F4X3W1</accession>
<evidence type="ECO:0008006" key="3">
    <source>
        <dbReference type="Google" id="ProtNLM"/>
    </source>
</evidence>
<gene>
    <name evidence="1" type="ORF">A2619_02335</name>
</gene>
<proteinExistence type="predicted"/>
<protein>
    <recommendedName>
        <fullName evidence="3">DUF2493 domain-containing protein</fullName>
    </recommendedName>
</protein>
<dbReference type="EMBL" id="MEWG01000047">
    <property type="protein sequence ID" value="OGC76269.1"/>
    <property type="molecule type" value="Genomic_DNA"/>
</dbReference>
<reference evidence="1 2" key="1">
    <citation type="journal article" date="2016" name="Nat. Commun.">
        <title>Thousands of microbial genomes shed light on interconnected biogeochemical processes in an aquifer system.</title>
        <authorList>
            <person name="Anantharaman K."/>
            <person name="Brown C.T."/>
            <person name="Hug L.A."/>
            <person name="Sharon I."/>
            <person name="Castelle C.J."/>
            <person name="Probst A.J."/>
            <person name="Thomas B.C."/>
            <person name="Singh A."/>
            <person name="Wilkins M.J."/>
            <person name="Karaoz U."/>
            <person name="Brodie E.L."/>
            <person name="Williams K.H."/>
            <person name="Hubbard S.S."/>
            <person name="Banfield J.F."/>
        </authorList>
    </citation>
    <scope>NUCLEOTIDE SEQUENCE [LARGE SCALE GENOMIC DNA]</scope>
</reference>
<dbReference type="Proteomes" id="UP000176815">
    <property type="component" value="Unassembled WGS sequence"/>
</dbReference>
<evidence type="ECO:0000313" key="2">
    <source>
        <dbReference type="Proteomes" id="UP000176815"/>
    </source>
</evidence>
<dbReference type="AlphaFoldDB" id="A0A1F4X3W1"/>
<organism evidence="1 2">
    <name type="scientific">candidate division WWE3 bacterium RIFOXYD1_FULL_39_9</name>
    <dbReference type="NCBI Taxonomy" id="1802649"/>
    <lineage>
        <taxon>Bacteria</taxon>
        <taxon>Katanobacteria</taxon>
    </lineage>
</organism>
<comment type="caution">
    <text evidence="1">The sequence shown here is derived from an EMBL/GenBank/DDBJ whole genome shotgun (WGS) entry which is preliminary data.</text>
</comment>